<gene>
    <name evidence="1" type="ORF">E2562_019007</name>
</gene>
<dbReference type="EMBL" id="SPHZ02000006">
    <property type="protein sequence ID" value="KAF0912779.1"/>
    <property type="molecule type" value="Genomic_DNA"/>
</dbReference>
<dbReference type="EMBL" id="SPHZ02000006">
    <property type="protein sequence ID" value="KAF0912776.1"/>
    <property type="molecule type" value="Genomic_DNA"/>
</dbReference>
<dbReference type="EMBL" id="SPHZ02000006">
    <property type="protein sequence ID" value="KAF0912780.1"/>
    <property type="molecule type" value="Genomic_DNA"/>
</dbReference>
<comment type="caution">
    <text evidence="1">The sequence shown here is derived from an EMBL/GenBank/DDBJ whole genome shotgun (WGS) entry which is preliminary data.</text>
</comment>
<dbReference type="EMBL" id="SPHZ02000006">
    <property type="protein sequence ID" value="KAF0912778.1"/>
    <property type="molecule type" value="Genomic_DNA"/>
</dbReference>
<organism evidence="1 2">
    <name type="scientific">Oryza meyeriana var. granulata</name>
    <dbReference type="NCBI Taxonomy" id="110450"/>
    <lineage>
        <taxon>Eukaryota</taxon>
        <taxon>Viridiplantae</taxon>
        <taxon>Streptophyta</taxon>
        <taxon>Embryophyta</taxon>
        <taxon>Tracheophyta</taxon>
        <taxon>Spermatophyta</taxon>
        <taxon>Magnoliopsida</taxon>
        <taxon>Liliopsida</taxon>
        <taxon>Poales</taxon>
        <taxon>Poaceae</taxon>
        <taxon>BOP clade</taxon>
        <taxon>Oryzoideae</taxon>
        <taxon>Oryzeae</taxon>
        <taxon>Oryzinae</taxon>
        <taxon>Oryza</taxon>
        <taxon>Oryza meyeriana</taxon>
    </lineage>
</organism>
<dbReference type="EMBL" id="SPHZ02000006">
    <property type="protein sequence ID" value="KAF0912770.1"/>
    <property type="molecule type" value="Genomic_DNA"/>
</dbReference>
<keyword evidence="2" id="KW-1185">Reference proteome</keyword>
<dbReference type="EMBL" id="SPHZ02000006">
    <property type="protein sequence ID" value="KAF0912777.1"/>
    <property type="molecule type" value="Genomic_DNA"/>
</dbReference>
<dbReference type="EMBL" id="SPHZ02000006">
    <property type="protein sequence ID" value="KAF0912771.1"/>
    <property type="molecule type" value="Genomic_DNA"/>
</dbReference>
<evidence type="ECO:0000313" key="2">
    <source>
        <dbReference type="Proteomes" id="UP000479710"/>
    </source>
</evidence>
<dbReference type="EMBL" id="SPHZ02000006">
    <property type="protein sequence ID" value="KAF0912772.1"/>
    <property type="molecule type" value="Genomic_DNA"/>
</dbReference>
<reference evidence="1 2" key="1">
    <citation type="submission" date="2019-11" db="EMBL/GenBank/DDBJ databases">
        <title>Whole genome sequence of Oryza granulata.</title>
        <authorList>
            <person name="Li W."/>
        </authorList>
    </citation>
    <scope>NUCLEOTIDE SEQUENCE [LARGE SCALE GENOMIC DNA]</scope>
    <source>
        <strain evidence="2">cv. Menghai</strain>
        <tissue evidence="1">Leaf</tissue>
    </source>
</reference>
<evidence type="ECO:0000313" key="1">
    <source>
        <dbReference type="EMBL" id="KAF0912775.1"/>
    </source>
</evidence>
<dbReference type="Proteomes" id="UP000479710">
    <property type="component" value="Unassembled WGS sequence"/>
</dbReference>
<dbReference type="EMBL" id="SPHZ02000006">
    <property type="protein sequence ID" value="KAF0912774.1"/>
    <property type="molecule type" value="Genomic_DNA"/>
</dbReference>
<dbReference type="AlphaFoldDB" id="A0A6G1DIX7"/>
<dbReference type="EMBL" id="SPHZ02000006">
    <property type="protein sequence ID" value="KAF0912781.1"/>
    <property type="molecule type" value="Genomic_DNA"/>
</dbReference>
<dbReference type="EMBL" id="SPHZ02000006">
    <property type="protein sequence ID" value="KAF0912775.1"/>
    <property type="molecule type" value="Genomic_DNA"/>
</dbReference>
<proteinExistence type="predicted"/>
<name>A0A6G1DIX7_9ORYZ</name>
<dbReference type="EMBL" id="SPHZ02000006">
    <property type="protein sequence ID" value="KAF0912773.1"/>
    <property type="molecule type" value="Genomic_DNA"/>
</dbReference>
<accession>A0A6G1DIX7</accession>
<protein>
    <submittedName>
        <fullName evidence="1">Uncharacterized protein</fullName>
    </submittedName>
</protein>
<sequence length="146" mass="15486">MPPPIPHRSTGCYLFSAPTFALPPTISDCVRLWGCPARCWLPLGVHRVVQRRSSDAHRDSRSTPAIGTCLNCCCRPDQLLPCSPLLSLSGDVLKQTRLQAARGAAFLAAAKRLHPTVGTPHTTPPSAAAISCLPSVNGLPPLPPLP</sequence>
<dbReference type="EMBL" id="SPHZ02000006">
    <property type="protein sequence ID" value="KAF0912782.1"/>
    <property type="molecule type" value="Genomic_DNA"/>
</dbReference>
<dbReference type="EMBL" id="SPHZ02000006">
    <property type="protein sequence ID" value="KAF0912769.1"/>
    <property type="molecule type" value="Genomic_DNA"/>
</dbReference>